<evidence type="ECO:0000313" key="2">
    <source>
        <dbReference type="Proteomes" id="UP000689195"/>
    </source>
</evidence>
<comment type="caution">
    <text evidence="1">The sequence shown here is derived from an EMBL/GenBank/DDBJ whole genome shotgun (WGS) entry which is preliminary data.</text>
</comment>
<accession>A0A8S1VZH9</accession>
<name>A0A8S1VZH9_9CILI</name>
<sequence>MIIFINFYGSRTLQFFAILKLFLDIENQELIKFIWIYKVGNQNNKIIHST</sequence>
<evidence type="ECO:0000313" key="1">
    <source>
        <dbReference type="EMBL" id="CAD8181883.1"/>
    </source>
</evidence>
<keyword evidence="2" id="KW-1185">Reference proteome</keyword>
<dbReference type="Proteomes" id="UP000689195">
    <property type="component" value="Unassembled WGS sequence"/>
</dbReference>
<proteinExistence type="predicted"/>
<protein>
    <submittedName>
        <fullName evidence="1">Uncharacterized protein</fullName>
    </submittedName>
</protein>
<gene>
    <name evidence="1" type="ORF">PPENT_87.1.T0770129</name>
</gene>
<dbReference type="AlphaFoldDB" id="A0A8S1VZH9"/>
<reference evidence="1" key="1">
    <citation type="submission" date="2021-01" db="EMBL/GenBank/DDBJ databases">
        <authorList>
            <consortium name="Genoscope - CEA"/>
            <person name="William W."/>
        </authorList>
    </citation>
    <scope>NUCLEOTIDE SEQUENCE</scope>
</reference>
<organism evidence="1 2">
    <name type="scientific">Paramecium pentaurelia</name>
    <dbReference type="NCBI Taxonomy" id="43138"/>
    <lineage>
        <taxon>Eukaryota</taxon>
        <taxon>Sar</taxon>
        <taxon>Alveolata</taxon>
        <taxon>Ciliophora</taxon>
        <taxon>Intramacronucleata</taxon>
        <taxon>Oligohymenophorea</taxon>
        <taxon>Peniculida</taxon>
        <taxon>Parameciidae</taxon>
        <taxon>Paramecium</taxon>
    </lineage>
</organism>
<dbReference type="EMBL" id="CAJJDO010000077">
    <property type="protein sequence ID" value="CAD8181883.1"/>
    <property type="molecule type" value="Genomic_DNA"/>
</dbReference>